<keyword evidence="7" id="KW-1185">Reference proteome</keyword>
<keyword evidence="1 4" id="KW-0812">Transmembrane</keyword>
<feature type="domain" description="Major facilitator superfamily (MFS) profile" evidence="5">
    <location>
        <begin position="7"/>
        <end position="213"/>
    </location>
</feature>
<sequence>MTARTTNALLLCLYAFLLGFSLMSFEMLGSRYLYPYFGGGLNTWAVLISVVLIALMVGYFVGGMIADAHPDQRVLGAIIATSGLYMLAIPLISDKVILFALDVAGDGPVGAFLATVLLLAFPLTALSVFSPFSVRLLITAHTDAGRISGLVYAVSTAGNILGVLVTSFWLIPTMGSRAITYGMGAVTLATALAIMAVRLREAAPRPVPVTSRA</sequence>
<comment type="caution">
    <text evidence="6">The sequence shown here is derived from an EMBL/GenBank/DDBJ whole genome shotgun (WGS) entry which is preliminary data.</text>
</comment>
<dbReference type="InterPro" id="IPR020846">
    <property type="entry name" value="MFS_dom"/>
</dbReference>
<dbReference type="NCBIfam" id="NF037959">
    <property type="entry name" value="MFS_SpdSyn"/>
    <property type="match status" value="1"/>
</dbReference>
<feature type="transmembrane region" description="Helical" evidence="4">
    <location>
        <begin position="40"/>
        <end position="62"/>
    </location>
</feature>
<reference evidence="6 7" key="2">
    <citation type="submission" date="2015-10" db="EMBL/GenBank/DDBJ databases">
        <title>Draft Genome Sequence of Prosthecomicrobium hirschii ATCC 27832.</title>
        <authorList>
            <person name="Daniel J."/>
            <person name="Givan S.A."/>
            <person name="Brun Y.V."/>
            <person name="Brown P.J."/>
        </authorList>
    </citation>
    <scope>NUCLEOTIDE SEQUENCE [LARGE SCALE GENOMIC DNA]</scope>
    <source>
        <strain evidence="6 7">16</strain>
    </source>
</reference>
<dbReference type="Proteomes" id="UP000048984">
    <property type="component" value="Unassembled WGS sequence"/>
</dbReference>
<feature type="transmembrane region" description="Helical" evidence="4">
    <location>
        <begin position="178"/>
        <end position="197"/>
    </location>
</feature>
<evidence type="ECO:0000256" key="3">
    <source>
        <dbReference type="ARBA" id="ARBA00023136"/>
    </source>
</evidence>
<gene>
    <name evidence="6" type="ORF">ABB55_19695</name>
</gene>
<feature type="transmembrane region" description="Helical" evidence="4">
    <location>
        <begin position="112"/>
        <end position="138"/>
    </location>
</feature>
<evidence type="ECO:0000256" key="4">
    <source>
        <dbReference type="SAM" id="Phobius"/>
    </source>
</evidence>
<dbReference type="GO" id="GO:0022857">
    <property type="term" value="F:transmembrane transporter activity"/>
    <property type="evidence" value="ECO:0007669"/>
    <property type="project" value="InterPro"/>
</dbReference>
<dbReference type="STRING" id="665126.ABB55_19695"/>
<evidence type="ECO:0000256" key="2">
    <source>
        <dbReference type="ARBA" id="ARBA00022989"/>
    </source>
</evidence>
<organism evidence="6 7">
    <name type="scientific">Prosthecodimorpha hirschii</name>
    <dbReference type="NCBI Taxonomy" id="665126"/>
    <lineage>
        <taxon>Bacteria</taxon>
        <taxon>Pseudomonadati</taxon>
        <taxon>Pseudomonadota</taxon>
        <taxon>Alphaproteobacteria</taxon>
        <taxon>Hyphomicrobiales</taxon>
        <taxon>Ancalomicrobiaceae</taxon>
        <taxon>Prosthecodimorpha</taxon>
    </lineage>
</organism>
<accession>A0A0P6VXA7</accession>
<dbReference type="SUPFAM" id="SSF103473">
    <property type="entry name" value="MFS general substrate transporter"/>
    <property type="match status" value="1"/>
</dbReference>
<evidence type="ECO:0000313" key="7">
    <source>
        <dbReference type="Proteomes" id="UP000048984"/>
    </source>
</evidence>
<dbReference type="EMBL" id="LJYW01000001">
    <property type="protein sequence ID" value="KPL56018.1"/>
    <property type="molecule type" value="Genomic_DNA"/>
</dbReference>
<feature type="transmembrane region" description="Helical" evidence="4">
    <location>
        <begin position="150"/>
        <end position="172"/>
    </location>
</feature>
<evidence type="ECO:0000259" key="5">
    <source>
        <dbReference type="PROSITE" id="PS50850"/>
    </source>
</evidence>
<keyword evidence="2 4" id="KW-1133">Transmembrane helix</keyword>
<proteinExistence type="predicted"/>
<dbReference type="InterPro" id="IPR036259">
    <property type="entry name" value="MFS_trans_sf"/>
</dbReference>
<reference evidence="6 7" key="1">
    <citation type="submission" date="2015-09" db="EMBL/GenBank/DDBJ databases">
        <authorList>
            <person name="Jackson K.R."/>
            <person name="Lunt B.L."/>
            <person name="Fisher J.N.B."/>
            <person name="Gardner A.V."/>
            <person name="Bailey M.E."/>
            <person name="Deus L.M."/>
            <person name="Earl A.S."/>
            <person name="Gibby P.D."/>
            <person name="Hartmann K.A."/>
            <person name="Liu J.E."/>
            <person name="Manci A.M."/>
            <person name="Nielsen D.A."/>
            <person name="Solomon M.B."/>
            <person name="Breakwell D.P."/>
            <person name="Burnett S.H."/>
            <person name="Grose J.H."/>
        </authorList>
    </citation>
    <scope>NUCLEOTIDE SEQUENCE [LARGE SCALE GENOMIC DNA]</scope>
    <source>
        <strain evidence="6 7">16</strain>
    </source>
</reference>
<evidence type="ECO:0000313" key="6">
    <source>
        <dbReference type="EMBL" id="KPL56018.1"/>
    </source>
</evidence>
<feature type="transmembrane region" description="Helical" evidence="4">
    <location>
        <begin position="74"/>
        <end position="92"/>
    </location>
</feature>
<evidence type="ECO:0000256" key="1">
    <source>
        <dbReference type="ARBA" id="ARBA00022692"/>
    </source>
</evidence>
<name>A0A0P6VXA7_9HYPH</name>
<keyword evidence="3 4" id="KW-0472">Membrane</keyword>
<dbReference type="AlphaFoldDB" id="A0A0P6VXA7"/>
<dbReference type="Gene3D" id="1.20.1250.20">
    <property type="entry name" value="MFS general substrate transporter like domains"/>
    <property type="match status" value="1"/>
</dbReference>
<dbReference type="PROSITE" id="PS50850">
    <property type="entry name" value="MFS"/>
    <property type="match status" value="1"/>
</dbReference>
<protein>
    <recommendedName>
        <fullName evidence="5">Major facilitator superfamily (MFS) profile domain-containing protein</fullName>
    </recommendedName>
</protein>